<evidence type="ECO:0000313" key="1">
    <source>
        <dbReference type="EMBL" id="GAA4071121.1"/>
    </source>
</evidence>
<proteinExistence type="predicted"/>
<name>A0ABP7VNJ2_9FLAO</name>
<organism evidence="1 2">
    <name type="scientific">Flavobacterium cheonanense</name>
    <dbReference type="NCBI Taxonomy" id="706183"/>
    <lineage>
        <taxon>Bacteria</taxon>
        <taxon>Pseudomonadati</taxon>
        <taxon>Bacteroidota</taxon>
        <taxon>Flavobacteriia</taxon>
        <taxon>Flavobacteriales</taxon>
        <taxon>Flavobacteriaceae</taxon>
        <taxon>Flavobacterium</taxon>
    </lineage>
</organism>
<evidence type="ECO:0000313" key="2">
    <source>
        <dbReference type="Proteomes" id="UP001500367"/>
    </source>
</evidence>
<protein>
    <submittedName>
        <fullName evidence="1">Uncharacterized protein</fullName>
    </submittedName>
</protein>
<sequence length="251" mass="30079">MNKNLIVGQYAQKLSELLNYNQSILIFLNQDETISFRAWRKDSSSKDESADLNIFIDSPDKDVSRCLSYIEKVILNRDRLKKEKFTLQNWYYTNDVSLIVQEVLRTKINRPNDIEQLPKTKFFDYYFQNNRFHVISNQNCGINDLGTFDDIIQFVEPKYYTLCMFTTKNILKIFETSCDYNFKDNKYYFNSKSTELKIEKRKDFFTSFRPYKITSLGKTNIVIESMWGEDVYLYCLSRKIFIEDLEKQIEK</sequence>
<reference evidence="2" key="1">
    <citation type="journal article" date="2019" name="Int. J. Syst. Evol. Microbiol.">
        <title>The Global Catalogue of Microorganisms (GCM) 10K type strain sequencing project: providing services to taxonomists for standard genome sequencing and annotation.</title>
        <authorList>
            <consortium name="The Broad Institute Genomics Platform"/>
            <consortium name="The Broad Institute Genome Sequencing Center for Infectious Disease"/>
            <person name="Wu L."/>
            <person name="Ma J."/>
        </authorList>
    </citation>
    <scope>NUCLEOTIDE SEQUENCE [LARGE SCALE GENOMIC DNA]</scope>
    <source>
        <strain evidence="2">JCM 17069</strain>
    </source>
</reference>
<accession>A0ABP7VNJ2</accession>
<dbReference type="Proteomes" id="UP001500367">
    <property type="component" value="Unassembled WGS sequence"/>
</dbReference>
<comment type="caution">
    <text evidence="1">The sequence shown here is derived from an EMBL/GenBank/DDBJ whole genome shotgun (WGS) entry which is preliminary data.</text>
</comment>
<gene>
    <name evidence="1" type="ORF">GCM10022389_15460</name>
</gene>
<dbReference type="EMBL" id="BAABCT010000003">
    <property type="protein sequence ID" value="GAA4071121.1"/>
    <property type="molecule type" value="Genomic_DNA"/>
</dbReference>
<keyword evidence="2" id="KW-1185">Reference proteome</keyword>